<comment type="similarity">
    <text evidence="4">Belongs to the PEP-utilizing enzyme family.</text>
</comment>
<dbReference type="Proteomes" id="UP000035760">
    <property type="component" value="Unassembled WGS sequence"/>
</dbReference>
<dbReference type="InterPro" id="IPR050499">
    <property type="entry name" value="PEP-utilizing_PTS_enzyme"/>
</dbReference>
<dbReference type="InterPro" id="IPR008279">
    <property type="entry name" value="PEP-util_enz_mobile_dom"/>
</dbReference>
<dbReference type="InterPro" id="IPR029016">
    <property type="entry name" value="GAF-like_dom_sf"/>
</dbReference>
<dbReference type="SMART" id="SM00065">
    <property type="entry name" value="GAF"/>
    <property type="match status" value="1"/>
</dbReference>
<evidence type="ECO:0000256" key="4">
    <source>
        <dbReference type="ARBA" id="ARBA00007837"/>
    </source>
</evidence>
<evidence type="ECO:0000256" key="3">
    <source>
        <dbReference type="ARBA" id="ARBA00004496"/>
    </source>
</evidence>
<dbReference type="InterPro" id="IPR015813">
    <property type="entry name" value="Pyrv/PenolPyrv_kinase-like_dom"/>
</dbReference>
<feature type="domain" description="GAF" evidence="14">
    <location>
        <begin position="17"/>
        <end position="164"/>
    </location>
</feature>
<evidence type="ECO:0000256" key="10">
    <source>
        <dbReference type="ARBA" id="ARBA00022683"/>
    </source>
</evidence>
<reference evidence="15" key="2">
    <citation type="submission" date="2014-03" db="EMBL/GenBank/DDBJ databases">
        <title>Candidatus Competibacter-lineage genomes retrieved from metagenomes reveal functional metabolic diversity.</title>
        <authorList>
            <person name="McIlroy S.J."/>
            <person name="Albertsen M."/>
            <person name="Andresen E.K."/>
            <person name="Saunders A.M."/>
            <person name="Kristiansen R."/>
            <person name="Stokholm-Bjerregaard M."/>
            <person name="Nielsen K.L."/>
            <person name="Nielsen P.H."/>
        </authorList>
    </citation>
    <scope>NUCLEOTIDE SEQUENCE</scope>
    <source>
        <strain evidence="15">Run_A_D11</strain>
    </source>
</reference>
<keyword evidence="6" id="KW-0813">Transport</keyword>
<dbReference type="NCBIfam" id="NF008283">
    <property type="entry name" value="PRK11061.1"/>
    <property type="match status" value="1"/>
</dbReference>
<protein>
    <recommendedName>
        <fullName evidence="5">phosphoenolpyruvate--protein phosphotransferase</fullName>
        <ecNumber evidence="5">2.7.3.9</ecNumber>
    </recommendedName>
</protein>
<dbReference type="Pfam" id="PF05524">
    <property type="entry name" value="PEP-utilisers_N"/>
    <property type="match status" value="1"/>
</dbReference>
<dbReference type="GO" id="GO:0008965">
    <property type="term" value="F:phosphoenolpyruvate-protein phosphotransferase activity"/>
    <property type="evidence" value="ECO:0007669"/>
    <property type="project" value="UniProtKB-EC"/>
</dbReference>
<dbReference type="Pfam" id="PF01590">
    <property type="entry name" value="GAF"/>
    <property type="match status" value="1"/>
</dbReference>
<organism evidence="15 16">
    <name type="scientific">Candidatus Competibacter denitrificans Run_A_D11</name>
    <dbReference type="NCBI Taxonomy" id="1400863"/>
    <lineage>
        <taxon>Bacteria</taxon>
        <taxon>Pseudomonadati</taxon>
        <taxon>Pseudomonadota</taxon>
        <taxon>Gammaproteobacteria</taxon>
        <taxon>Candidatus Competibacteraceae</taxon>
        <taxon>Candidatus Competibacter</taxon>
    </lineage>
</organism>
<evidence type="ECO:0000256" key="11">
    <source>
        <dbReference type="ARBA" id="ARBA00022723"/>
    </source>
</evidence>
<dbReference type="PROSITE" id="PS00742">
    <property type="entry name" value="PEP_ENZYMES_2"/>
    <property type="match status" value="1"/>
</dbReference>
<dbReference type="GO" id="GO:0046872">
    <property type="term" value="F:metal ion binding"/>
    <property type="evidence" value="ECO:0007669"/>
    <property type="project" value="UniProtKB-KW"/>
</dbReference>
<dbReference type="InterPro" id="IPR006318">
    <property type="entry name" value="PTS_EI-like"/>
</dbReference>
<dbReference type="SUPFAM" id="SSF55781">
    <property type="entry name" value="GAF domain-like"/>
    <property type="match status" value="1"/>
</dbReference>
<dbReference type="AlphaFoldDB" id="W6M8M2"/>
<dbReference type="EMBL" id="CBTJ020000029">
    <property type="protein sequence ID" value="CDI02050.1"/>
    <property type="molecule type" value="Genomic_DNA"/>
</dbReference>
<evidence type="ECO:0000313" key="16">
    <source>
        <dbReference type="Proteomes" id="UP000035760"/>
    </source>
</evidence>
<dbReference type="PRINTS" id="PR01736">
    <property type="entry name" value="PHPHTRNFRASE"/>
</dbReference>
<dbReference type="InterPro" id="IPR023151">
    <property type="entry name" value="PEP_util_CS"/>
</dbReference>
<reference evidence="15" key="1">
    <citation type="submission" date="2013-07" db="EMBL/GenBank/DDBJ databases">
        <authorList>
            <person name="McIlroy S."/>
        </authorList>
    </citation>
    <scope>NUCLEOTIDE SEQUENCE [LARGE SCALE GENOMIC DNA]</scope>
    <source>
        <strain evidence="15">Run_A_D11</strain>
    </source>
</reference>
<evidence type="ECO:0000313" key="15">
    <source>
        <dbReference type="EMBL" id="CDI02050.1"/>
    </source>
</evidence>
<keyword evidence="8" id="KW-0762">Sugar transport</keyword>
<dbReference type="Gene3D" id="3.50.30.10">
    <property type="entry name" value="Phosphohistidine domain"/>
    <property type="match status" value="1"/>
</dbReference>
<evidence type="ECO:0000256" key="1">
    <source>
        <dbReference type="ARBA" id="ARBA00000683"/>
    </source>
</evidence>
<keyword evidence="11" id="KW-0479">Metal-binding</keyword>
<dbReference type="InterPro" id="IPR040442">
    <property type="entry name" value="Pyrv_kinase-like_dom_sf"/>
</dbReference>
<keyword evidence="13" id="KW-0460">Magnesium</keyword>
<evidence type="ECO:0000256" key="12">
    <source>
        <dbReference type="ARBA" id="ARBA00022777"/>
    </source>
</evidence>
<dbReference type="InterPro" id="IPR036618">
    <property type="entry name" value="PtsI_HPr-bd_sf"/>
</dbReference>
<dbReference type="InterPro" id="IPR008731">
    <property type="entry name" value="PTS_EIN"/>
</dbReference>
<dbReference type="EC" id="2.7.3.9" evidence="5"/>
<dbReference type="NCBIfam" id="TIGR01417">
    <property type="entry name" value="PTS_I_fam"/>
    <property type="match status" value="1"/>
</dbReference>
<evidence type="ECO:0000256" key="7">
    <source>
        <dbReference type="ARBA" id="ARBA00022490"/>
    </source>
</evidence>
<dbReference type="InterPro" id="IPR003018">
    <property type="entry name" value="GAF"/>
</dbReference>
<dbReference type="Gene3D" id="3.30.450.40">
    <property type="match status" value="1"/>
</dbReference>
<comment type="cofactor">
    <cofactor evidence="2">
        <name>Mg(2+)</name>
        <dbReference type="ChEBI" id="CHEBI:18420"/>
    </cofactor>
</comment>
<keyword evidence="12" id="KW-0418">Kinase</keyword>
<comment type="caution">
    <text evidence="15">The sequence shown here is derived from an EMBL/GenBank/DDBJ whole genome shotgun (WGS) entry which is preliminary data.</text>
</comment>
<dbReference type="Pfam" id="PF00391">
    <property type="entry name" value="PEP-utilizers"/>
    <property type="match status" value="1"/>
</dbReference>
<dbReference type="PANTHER" id="PTHR46244">
    <property type="entry name" value="PHOSPHOENOLPYRUVATE-PROTEIN PHOSPHOTRANSFERASE"/>
    <property type="match status" value="1"/>
</dbReference>
<sequence length="751" mass="81955">MIEALRRIVQEATAATDFPSALTIAATQIRDTLEVTACTIYLVDQKRRELVCGAGIGLTLVARGQVRRTDQPSLLEWIAERQDVLNLADAQQHPRYQNTLGTDEEICHAFLGVPLVQDHQTLGILVVRDTRICEFQTMEVDFLVSIAVPLAHLIHQATLDGVIHALLSGVRSLSGLPGAQGVAIGTITLPYRLADLDRVPNRSTSDPAAEEVALNTAISAVDEELRSANEQLLSLLPPSEQAMFSAHRLLLNSDSLRADINTRIHNGLWAPAAWRDAILARAQALQQTNNPYLNARAEDIRDLGRRVLRHLYTGATDSSRALPEHCVLLAEEISVADFATIPPDQLAAIVCLRGSALSHIAILARAIGIPAVMNLGDRPINGLAGHEIIVDGYQGRVFIDPDPAVRAEYQRLIAAETELAAGLDKLRDLPAEMLDGYRVPLYVKAGLLSDIPSASNCGADGVGLYRTEFAFMIRESFPSEEEQYAIYQQVLKAFAPKPVTIRTLDIGGDKPLPYYPIDENNPFLGWRGLRFTLDHPKIFLVQLRAMLRANADSKNLRVLFPMITTVEELDEALRLLTQAYRELEAEGTPAARPQVGAMIEVPSAAWQAAQLARRVDFLSVGTNDLTQYVLAVDRDNAQVARLYDHLHPALLKTIAHILAGGHQAGRPVQLSGEMASDPGAALLLLGMGADSLNASPASLPRVKWVIRRFARAQACALAEEALTLETTDQIRRLLNGALQQAGLGEIVHESI</sequence>
<dbReference type="SUPFAM" id="SSF52009">
    <property type="entry name" value="Phosphohistidine domain"/>
    <property type="match status" value="1"/>
</dbReference>
<dbReference type="InterPro" id="IPR036637">
    <property type="entry name" value="Phosphohistidine_dom_sf"/>
</dbReference>
<dbReference type="GO" id="GO:0005737">
    <property type="term" value="C:cytoplasm"/>
    <property type="evidence" value="ECO:0007669"/>
    <property type="project" value="UniProtKB-SubCell"/>
</dbReference>
<evidence type="ECO:0000256" key="6">
    <source>
        <dbReference type="ARBA" id="ARBA00022448"/>
    </source>
</evidence>
<proteinExistence type="inferred from homology"/>
<gene>
    <name evidence="15" type="ORF">BN873_230065</name>
</gene>
<accession>W6M8M2</accession>
<dbReference type="GO" id="GO:0016301">
    <property type="term" value="F:kinase activity"/>
    <property type="evidence" value="ECO:0007669"/>
    <property type="project" value="UniProtKB-KW"/>
</dbReference>
<dbReference type="OrthoDB" id="9765468at2"/>
<evidence type="ECO:0000259" key="14">
    <source>
        <dbReference type="SMART" id="SM00065"/>
    </source>
</evidence>
<dbReference type="GO" id="GO:0009401">
    <property type="term" value="P:phosphoenolpyruvate-dependent sugar phosphotransferase system"/>
    <property type="evidence" value="ECO:0007669"/>
    <property type="project" value="UniProtKB-KW"/>
</dbReference>
<evidence type="ECO:0000256" key="2">
    <source>
        <dbReference type="ARBA" id="ARBA00001946"/>
    </source>
</evidence>
<name>W6M8M2_9GAMM</name>
<keyword evidence="10" id="KW-0598">Phosphotransferase system</keyword>
<evidence type="ECO:0000256" key="9">
    <source>
        <dbReference type="ARBA" id="ARBA00022679"/>
    </source>
</evidence>
<evidence type="ECO:0000256" key="8">
    <source>
        <dbReference type="ARBA" id="ARBA00022597"/>
    </source>
</evidence>
<dbReference type="STRING" id="1400863.BN873_230065"/>
<dbReference type="Pfam" id="PF02896">
    <property type="entry name" value="PEP-utilizers_C"/>
    <property type="match status" value="1"/>
</dbReference>
<comment type="subcellular location">
    <subcellularLocation>
        <location evidence="3">Cytoplasm</location>
    </subcellularLocation>
</comment>
<keyword evidence="16" id="KW-1185">Reference proteome</keyword>
<dbReference type="InterPro" id="IPR000121">
    <property type="entry name" value="PEP_util_C"/>
</dbReference>
<dbReference type="PANTHER" id="PTHR46244:SF1">
    <property type="entry name" value="PHOSPHOENOLPYRUVATE-DEPENDENT PHOSPHOTRANSFERASE SYSTEM"/>
    <property type="match status" value="1"/>
</dbReference>
<dbReference type="RefSeq" id="WP_048671758.1">
    <property type="nucleotide sequence ID" value="NZ_CBTJ020000029.1"/>
</dbReference>
<comment type="catalytic activity">
    <reaction evidence="1">
        <text>L-histidyl-[protein] + phosphoenolpyruvate = N(pros)-phospho-L-histidyl-[protein] + pyruvate</text>
        <dbReference type="Rhea" id="RHEA:23880"/>
        <dbReference type="Rhea" id="RHEA-COMP:9745"/>
        <dbReference type="Rhea" id="RHEA-COMP:9746"/>
        <dbReference type="ChEBI" id="CHEBI:15361"/>
        <dbReference type="ChEBI" id="CHEBI:29979"/>
        <dbReference type="ChEBI" id="CHEBI:58702"/>
        <dbReference type="ChEBI" id="CHEBI:64837"/>
        <dbReference type="EC" id="2.7.3.9"/>
    </reaction>
</comment>
<evidence type="ECO:0000256" key="13">
    <source>
        <dbReference type="ARBA" id="ARBA00022842"/>
    </source>
</evidence>
<keyword evidence="7" id="KW-0963">Cytoplasm</keyword>
<dbReference type="SUPFAM" id="SSF51621">
    <property type="entry name" value="Phosphoenolpyruvate/pyruvate domain"/>
    <property type="match status" value="1"/>
</dbReference>
<dbReference type="Gene3D" id="1.10.274.10">
    <property type="entry name" value="PtsI, HPr-binding domain"/>
    <property type="match status" value="1"/>
</dbReference>
<dbReference type="Gene3D" id="3.20.20.60">
    <property type="entry name" value="Phosphoenolpyruvate-binding domains"/>
    <property type="match status" value="1"/>
</dbReference>
<keyword evidence="9 15" id="KW-0808">Transferase</keyword>
<evidence type="ECO:0000256" key="5">
    <source>
        <dbReference type="ARBA" id="ARBA00012232"/>
    </source>
</evidence>
<dbReference type="SUPFAM" id="SSF47831">
    <property type="entry name" value="Enzyme I of the PEP:sugar phosphotransferase system HPr-binding (sub)domain"/>
    <property type="match status" value="1"/>
</dbReference>